<dbReference type="Pfam" id="PF06114">
    <property type="entry name" value="Peptidase_M78"/>
    <property type="match status" value="1"/>
</dbReference>
<dbReference type="AlphaFoldDB" id="A0A5C6TRU1"/>
<dbReference type="Proteomes" id="UP000321249">
    <property type="component" value="Unassembled WGS sequence"/>
</dbReference>
<dbReference type="PANTHER" id="PTHR43236">
    <property type="entry name" value="ANTITOXIN HIGA1"/>
    <property type="match status" value="1"/>
</dbReference>
<protein>
    <submittedName>
        <fullName evidence="2">ImmA/IrrE family metallo-endopeptidase</fullName>
    </submittedName>
</protein>
<name>A0A5C6TRU1_9SPHN</name>
<dbReference type="InterPro" id="IPR010359">
    <property type="entry name" value="IrrE_HExxH"/>
</dbReference>
<sequence>MKVSYYSRLSPEHISILEEFTKDVPVKVGALAKALGLKVVVAALPLKISGLIKPDPDGGFVIKVNRFEPKERQRFTIAHEIAHFLLHRDKIQAGVVDSVLYRSKLSSRVEAEANRLAADIIMPLDKVSELSAVYRTQGDHQIIATLAETFQVSRQAMEIRTGD</sequence>
<feature type="domain" description="IrrE N-terminal-like" evidence="1">
    <location>
        <begin position="34"/>
        <end position="160"/>
    </location>
</feature>
<dbReference type="Gene3D" id="1.10.10.2910">
    <property type="match status" value="1"/>
</dbReference>
<gene>
    <name evidence="2" type="ORF">FRZ32_04090</name>
</gene>
<evidence type="ECO:0000313" key="3">
    <source>
        <dbReference type="Proteomes" id="UP000321249"/>
    </source>
</evidence>
<evidence type="ECO:0000313" key="2">
    <source>
        <dbReference type="EMBL" id="TXC62919.1"/>
    </source>
</evidence>
<keyword evidence="3" id="KW-1185">Reference proteome</keyword>
<dbReference type="InterPro" id="IPR052345">
    <property type="entry name" value="Rad_response_metalloprotease"/>
</dbReference>
<proteinExistence type="predicted"/>
<dbReference type="PANTHER" id="PTHR43236:SF2">
    <property type="entry name" value="BLL0069 PROTEIN"/>
    <property type="match status" value="1"/>
</dbReference>
<organism evidence="2 3">
    <name type="scientific">Allosphingosinicella ginsenosidimutans</name>
    <dbReference type="NCBI Taxonomy" id="1176539"/>
    <lineage>
        <taxon>Bacteria</taxon>
        <taxon>Pseudomonadati</taxon>
        <taxon>Pseudomonadota</taxon>
        <taxon>Alphaproteobacteria</taxon>
        <taxon>Sphingomonadales</taxon>
        <taxon>Sphingomonadaceae</taxon>
        <taxon>Allosphingosinicella</taxon>
    </lineage>
</organism>
<evidence type="ECO:0000259" key="1">
    <source>
        <dbReference type="Pfam" id="PF06114"/>
    </source>
</evidence>
<accession>A0A5C6TRU1</accession>
<reference evidence="2 3" key="1">
    <citation type="journal article" date="2015" name="J. Microbiol.">
        <title>Sphingosinicella ginsenosidimutans sp. nov., with ginsenoside converting activity.</title>
        <authorList>
            <person name="Kim J.K."/>
            <person name="Kang M.S."/>
            <person name="Park S.C."/>
            <person name="Kim K.M."/>
            <person name="Choi K."/>
            <person name="Yoon M.H."/>
            <person name="Im W.T."/>
        </authorList>
    </citation>
    <scope>NUCLEOTIDE SEQUENCE [LARGE SCALE GENOMIC DNA]</scope>
    <source>
        <strain evidence="2 3">BS-11</strain>
    </source>
</reference>
<dbReference type="RefSeq" id="WP_147042306.1">
    <property type="nucleotide sequence ID" value="NZ_BAABIR010000002.1"/>
</dbReference>
<dbReference type="EMBL" id="VOQQ01000001">
    <property type="protein sequence ID" value="TXC62919.1"/>
    <property type="molecule type" value="Genomic_DNA"/>
</dbReference>
<dbReference type="OrthoDB" id="9794834at2"/>
<comment type="caution">
    <text evidence="2">The sequence shown here is derived from an EMBL/GenBank/DDBJ whole genome shotgun (WGS) entry which is preliminary data.</text>
</comment>